<comment type="catalytic activity">
    <reaction evidence="1 4">
        <text>(4aS,6R)-4a-hydroxy-L-erythro-5,6,7,8-tetrahydrobiopterin = (6R)-L-erythro-6,7-dihydrobiopterin + H2O</text>
        <dbReference type="Rhea" id="RHEA:11920"/>
        <dbReference type="ChEBI" id="CHEBI:15377"/>
        <dbReference type="ChEBI" id="CHEBI:15642"/>
        <dbReference type="ChEBI" id="CHEBI:43120"/>
        <dbReference type="EC" id="4.2.1.96"/>
    </reaction>
</comment>
<organism evidence="5 6">
    <name type="scientific">Pendulispora brunnea</name>
    <dbReference type="NCBI Taxonomy" id="2905690"/>
    <lineage>
        <taxon>Bacteria</taxon>
        <taxon>Pseudomonadati</taxon>
        <taxon>Myxococcota</taxon>
        <taxon>Myxococcia</taxon>
        <taxon>Myxococcales</taxon>
        <taxon>Sorangiineae</taxon>
        <taxon>Pendulisporaceae</taxon>
        <taxon>Pendulispora</taxon>
    </lineage>
</organism>
<dbReference type="RefSeq" id="WP_394843984.1">
    <property type="nucleotide sequence ID" value="NZ_CP089982.1"/>
</dbReference>
<evidence type="ECO:0000256" key="2">
    <source>
        <dbReference type="ARBA" id="ARBA00006472"/>
    </source>
</evidence>
<evidence type="ECO:0000256" key="1">
    <source>
        <dbReference type="ARBA" id="ARBA00001554"/>
    </source>
</evidence>
<evidence type="ECO:0000313" key="6">
    <source>
        <dbReference type="Proteomes" id="UP001379533"/>
    </source>
</evidence>
<dbReference type="PANTHER" id="PTHR12599:SF0">
    <property type="entry name" value="PTERIN-4-ALPHA-CARBINOLAMINE DEHYDRATASE"/>
    <property type="match status" value="1"/>
</dbReference>
<dbReference type="Gene3D" id="3.30.1360.20">
    <property type="entry name" value="Transcriptional coactivator/pterin dehydratase"/>
    <property type="match status" value="1"/>
</dbReference>
<protein>
    <recommendedName>
        <fullName evidence="4">Putative pterin-4-alpha-carbinolamine dehydratase</fullName>
        <shortName evidence="4">PHS</shortName>
        <ecNumber evidence="4">4.2.1.96</ecNumber>
    </recommendedName>
    <alternativeName>
        <fullName evidence="4">4-alpha-hydroxy-tetrahydropterin dehydratase</fullName>
    </alternativeName>
    <alternativeName>
        <fullName evidence="4">Pterin carbinolamine dehydratase</fullName>
        <shortName evidence="4">PCD</shortName>
    </alternativeName>
</protein>
<keyword evidence="6" id="KW-1185">Reference proteome</keyword>
<dbReference type="SUPFAM" id="SSF55248">
    <property type="entry name" value="PCD-like"/>
    <property type="match status" value="1"/>
</dbReference>
<name>A0ABZ2K760_9BACT</name>
<proteinExistence type="inferred from homology"/>
<evidence type="ECO:0000313" key="5">
    <source>
        <dbReference type="EMBL" id="WXA93385.1"/>
    </source>
</evidence>
<dbReference type="InterPro" id="IPR001533">
    <property type="entry name" value="Pterin_deHydtase"/>
</dbReference>
<dbReference type="EMBL" id="CP089982">
    <property type="protein sequence ID" value="WXA93385.1"/>
    <property type="molecule type" value="Genomic_DNA"/>
</dbReference>
<reference evidence="5 6" key="1">
    <citation type="submission" date="2021-12" db="EMBL/GenBank/DDBJ databases">
        <title>Discovery of the Pendulisporaceae a myxobacterial family with distinct sporulation behavior and unique specialized metabolism.</title>
        <authorList>
            <person name="Garcia R."/>
            <person name="Popoff A."/>
            <person name="Bader C.D."/>
            <person name="Loehr J."/>
            <person name="Walesch S."/>
            <person name="Walt C."/>
            <person name="Boldt J."/>
            <person name="Bunk B."/>
            <person name="Haeckl F.J.F.P.J."/>
            <person name="Gunesch A.P."/>
            <person name="Birkelbach J."/>
            <person name="Nuebel U."/>
            <person name="Pietschmann T."/>
            <person name="Bach T."/>
            <person name="Mueller R."/>
        </authorList>
    </citation>
    <scope>NUCLEOTIDE SEQUENCE [LARGE SCALE GENOMIC DNA]</scope>
    <source>
        <strain evidence="5 6">MSr12523</strain>
    </source>
</reference>
<gene>
    <name evidence="5" type="ORF">LZC95_43890</name>
</gene>
<accession>A0ABZ2K760</accession>
<dbReference type="EC" id="4.2.1.96" evidence="4"/>
<dbReference type="InterPro" id="IPR036428">
    <property type="entry name" value="PCD_sf"/>
</dbReference>
<evidence type="ECO:0000256" key="4">
    <source>
        <dbReference type="HAMAP-Rule" id="MF_00434"/>
    </source>
</evidence>
<dbReference type="Pfam" id="PF01329">
    <property type="entry name" value="Pterin_4a"/>
    <property type="match status" value="1"/>
</dbReference>
<dbReference type="HAMAP" id="MF_00434">
    <property type="entry name" value="Pterin_4_alpha"/>
    <property type="match status" value="1"/>
</dbReference>
<keyword evidence="3 4" id="KW-0456">Lyase</keyword>
<dbReference type="Proteomes" id="UP001379533">
    <property type="component" value="Chromosome"/>
</dbReference>
<sequence>MRPDKLDDAAVDAWLGKHAGWQRAQTAKDAKNAIVKEFGFKDFTTALGFVVRVGCIAERRDHHPDVELGWGRARVLWSTHDAGGITRLDLELAEATDGLLP</sequence>
<evidence type="ECO:0000256" key="3">
    <source>
        <dbReference type="ARBA" id="ARBA00023239"/>
    </source>
</evidence>
<dbReference type="PANTHER" id="PTHR12599">
    <property type="entry name" value="PTERIN-4-ALPHA-CARBINOLAMINE DEHYDRATASE"/>
    <property type="match status" value="1"/>
</dbReference>
<comment type="similarity">
    <text evidence="2 4">Belongs to the pterin-4-alpha-carbinolamine dehydratase family.</text>
</comment>
<dbReference type="CDD" id="cd00488">
    <property type="entry name" value="PCD_DCoH"/>
    <property type="match status" value="1"/>
</dbReference>